<dbReference type="EMBL" id="UFUW01000001">
    <property type="protein sequence ID" value="SUX24635.1"/>
    <property type="molecule type" value="Genomic_DNA"/>
</dbReference>
<name>A0A381ECB1_9GAMM</name>
<dbReference type="RefSeq" id="WP_115612158.1">
    <property type="nucleotide sequence ID" value="NZ_JBHLZC010000003.1"/>
</dbReference>
<accession>A0A381ECB1</accession>
<sequence length="153" mass="16647">MTDNIIRVRILAVNAATVQIVPVDDIRDCKRCAEGNGCGGRPWFRGFKRGQAITLANTANWHSGDSAELHLSSTGLNLSAALTYGLPLLVFLVALACTQTWHESRQLLAAITAVLVTPILTRPLRHRIITRCLRLERTGGSTALPCRYSKPSG</sequence>
<reference evidence="2 3" key="1">
    <citation type="submission" date="2018-06" db="EMBL/GenBank/DDBJ databases">
        <authorList>
            <consortium name="Pathogen Informatics"/>
            <person name="Doyle S."/>
        </authorList>
    </citation>
    <scope>NUCLEOTIDE SEQUENCE [LARGE SCALE GENOMIC DNA]</scope>
    <source>
        <strain evidence="2 3">NCTC13294</strain>
    </source>
</reference>
<keyword evidence="1" id="KW-0472">Membrane</keyword>
<dbReference type="Proteomes" id="UP000254572">
    <property type="component" value="Unassembled WGS sequence"/>
</dbReference>
<dbReference type="OrthoDB" id="7068954at2"/>
<protein>
    <submittedName>
        <fullName evidence="2">Positive regulator of sigma E activity</fullName>
    </submittedName>
</protein>
<evidence type="ECO:0000256" key="1">
    <source>
        <dbReference type="SAM" id="Phobius"/>
    </source>
</evidence>
<feature type="transmembrane region" description="Helical" evidence="1">
    <location>
        <begin position="107"/>
        <end position="124"/>
    </location>
</feature>
<dbReference type="AlphaFoldDB" id="A0A381ECB1"/>
<dbReference type="Pfam" id="PF04246">
    <property type="entry name" value="RseC_MucC"/>
    <property type="match status" value="1"/>
</dbReference>
<gene>
    <name evidence="2" type="ORF">NCTC13294_01980</name>
</gene>
<keyword evidence="1" id="KW-1133">Transmembrane helix</keyword>
<proteinExistence type="predicted"/>
<keyword evidence="3" id="KW-1185">Reference proteome</keyword>
<evidence type="ECO:0000313" key="3">
    <source>
        <dbReference type="Proteomes" id="UP000254572"/>
    </source>
</evidence>
<keyword evidence="1" id="KW-0812">Transmembrane</keyword>
<evidence type="ECO:0000313" key="2">
    <source>
        <dbReference type="EMBL" id="SUX24635.1"/>
    </source>
</evidence>
<feature type="transmembrane region" description="Helical" evidence="1">
    <location>
        <begin position="81"/>
        <end position="101"/>
    </location>
</feature>
<organism evidence="2 3">
    <name type="scientific">Cardiobacterium valvarum</name>
    <dbReference type="NCBI Taxonomy" id="194702"/>
    <lineage>
        <taxon>Bacteria</taxon>
        <taxon>Pseudomonadati</taxon>
        <taxon>Pseudomonadota</taxon>
        <taxon>Gammaproteobacteria</taxon>
        <taxon>Cardiobacteriales</taxon>
        <taxon>Cardiobacteriaceae</taxon>
        <taxon>Cardiobacterium</taxon>
    </lineage>
</organism>